<sequence length="282" mass="30976">FFVLFVLITITSSIVDSSENDHIPELLNSSEDETADITVATNSTELSKIQRSFINGVVSSFSMIFTSEILDKTFFITIVMAMRHNRIVVYVGAIAALALMTMFSTTLGVLTTFVPRWITYYLSAALMFGFSIKMFYEAYTMKAHKGQDEFEEIERDVTTREKDDTDPLLESSSNANLLFKNEGAFRNILKIFAETFALTFLAEWGDKSQAATVLLAATNNVWGVLVGGVFGHGLCTGMAVIGGRAVARCISIRTVTIIGGIVFLVFAVLALVLNDFNPTMSA</sequence>
<comment type="caution">
    <text evidence="7">The sequence shown here is derived from an EMBL/GenBank/DDBJ whole genome shotgun (WGS) entry which is preliminary data.</text>
</comment>
<dbReference type="AlphaFoldDB" id="A0AAV5TJ90"/>
<feature type="signal peptide" evidence="6">
    <location>
        <begin position="1"/>
        <end position="17"/>
    </location>
</feature>
<evidence type="ECO:0000256" key="4">
    <source>
        <dbReference type="ARBA" id="ARBA00022989"/>
    </source>
</evidence>
<dbReference type="Pfam" id="PF01169">
    <property type="entry name" value="GDT1"/>
    <property type="match status" value="2"/>
</dbReference>
<keyword evidence="8" id="KW-1185">Reference proteome</keyword>
<comment type="subcellular location">
    <subcellularLocation>
        <location evidence="1 6">Membrane</location>
        <topology evidence="1 6">Multi-pass membrane protein</topology>
    </subcellularLocation>
</comment>
<dbReference type="GO" id="GO:0016020">
    <property type="term" value="C:membrane"/>
    <property type="evidence" value="ECO:0007669"/>
    <property type="project" value="UniProtKB-SubCell"/>
</dbReference>
<feature type="transmembrane region" description="Helical" evidence="6">
    <location>
        <begin position="87"/>
        <end position="111"/>
    </location>
</feature>
<keyword evidence="3 6" id="KW-0812">Transmembrane</keyword>
<proteinExistence type="inferred from homology"/>
<protein>
    <recommendedName>
        <fullName evidence="6">GDT1 family protein</fullName>
    </recommendedName>
</protein>
<dbReference type="Proteomes" id="UP001432027">
    <property type="component" value="Unassembled WGS sequence"/>
</dbReference>
<evidence type="ECO:0000256" key="2">
    <source>
        <dbReference type="ARBA" id="ARBA00009190"/>
    </source>
</evidence>
<evidence type="ECO:0000313" key="7">
    <source>
        <dbReference type="EMBL" id="GMS94307.1"/>
    </source>
</evidence>
<feature type="non-terminal residue" evidence="7">
    <location>
        <position position="1"/>
    </location>
</feature>
<dbReference type="InterPro" id="IPR001727">
    <property type="entry name" value="GDT1-like"/>
</dbReference>
<dbReference type="GO" id="GO:0032472">
    <property type="term" value="P:Golgi calcium ion transport"/>
    <property type="evidence" value="ECO:0007669"/>
    <property type="project" value="TreeGrafter"/>
</dbReference>
<keyword evidence="4 6" id="KW-1133">Transmembrane helix</keyword>
<feature type="transmembrane region" description="Helical" evidence="6">
    <location>
        <begin position="254"/>
        <end position="273"/>
    </location>
</feature>
<dbReference type="EMBL" id="BTSX01000004">
    <property type="protein sequence ID" value="GMS94307.1"/>
    <property type="molecule type" value="Genomic_DNA"/>
</dbReference>
<comment type="similarity">
    <text evidence="2 6">Belongs to the GDT1 family.</text>
</comment>
<gene>
    <name evidence="7" type="ORF">PENTCL1PPCAC_16482</name>
</gene>
<name>A0AAV5TJ90_9BILA</name>
<evidence type="ECO:0000256" key="6">
    <source>
        <dbReference type="RuleBase" id="RU365102"/>
    </source>
</evidence>
<evidence type="ECO:0000256" key="5">
    <source>
        <dbReference type="ARBA" id="ARBA00023136"/>
    </source>
</evidence>
<feature type="chain" id="PRO_5043105495" description="GDT1 family protein" evidence="6">
    <location>
        <begin position="18"/>
        <end position="282"/>
    </location>
</feature>
<dbReference type="GO" id="GO:0005794">
    <property type="term" value="C:Golgi apparatus"/>
    <property type="evidence" value="ECO:0007669"/>
    <property type="project" value="TreeGrafter"/>
</dbReference>
<keyword evidence="5 6" id="KW-0472">Membrane</keyword>
<evidence type="ECO:0000313" key="8">
    <source>
        <dbReference type="Proteomes" id="UP001432027"/>
    </source>
</evidence>
<dbReference type="GO" id="GO:0015085">
    <property type="term" value="F:calcium ion transmembrane transporter activity"/>
    <property type="evidence" value="ECO:0007669"/>
    <property type="project" value="TreeGrafter"/>
</dbReference>
<accession>A0AAV5TJ90</accession>
<reference evidence="7" key="1">
    <citation type="submission" date="2023-10" db="EMBL/GenBank/DDBJ databases">
        <title>Genome assembly of Pristionchus species.</title>
        <authorList>
            <person name="Yoshida K."/>
            <person name="Sommer R.J."/>
        </authorList>
    </citation>
    <scope>NUCLEOTIDE SEQUENCE</scope>
    <source>
        <strain evidence="7">RS0144</strain>
    </source>
</reference>
<dbReference type="PANTHER" id="PTHR12608">
    <property type="entry name" value="TRANSMEMBRANE PROTEIN HTP-1 RELATED"/>
    <property type="match status" value="1"/>
</dbReference>
<evidence type="ECO:0000256" key="3">
    <source>
        <dbReference type="ARBA" id="ARBA00022692"/>
    </source>
</evidence>
<keyword evidence="6" id="KW-0732">Signal</keyword>
<feature type="transmembrane region" description="Helical" evidence="6">
    <location>
        <begin position="117"/>
        <end position="136"/>
    </location>
</feature>
<organism evidence="7 8">
    <name type="scientific">Pristionchus entomophagus</name>
    <dbReference type="NCBI Taxonomy" id="358040"/>
    <lineage>
        <taxon>Eukaryota</taxon>
        <taxon>Metazoa</taxon>
        <taxon>Ecdysozoa</taxon>
        <taxon>Nematoda</taxon>
        <taxon>Chromadorea</taxon>
        <taxon>Rhabditida</taxon>
        <taxon>Rhabditina</taxon>
        <taxon>Diplogasteromorpha</taxon>
        <taxon>Diplogasteroidea</taxon>
        <taxon>Neodiplogasteridae</taxon>
        <taxon>Pristionchus</taxon>
    </lineage>
</organism>
<dbReference type="PANTHER" id="PTHR12608:SF1">
    <property type="entry name" value="TRANSMEMBRANE PROTEIN 165"/>
    <property type="match status" value="1"/>
</dbReference>
<dbReference type="GO" id="GO:0032468">
    <property type="term" value="P:Golgi calcium ion homeostasis"/>
    <property type="evidence" value="ECO:0007669"/>
    <property type="project" value="TreeGrafter"/>
</dbReference>
<feature type="transmembrane region" description="Helical" evidence="6">
    <location>
        <begin position="222"/>
        <end position="242"/>
    </location>
</feature>
<comment type="caution">
    <text evidence="6">Lacks conserved residue(s) required for the propagation of feature annotation.</text>
</comment>
<dbReference type="GO" id="GO:0005384">
    <property type="term" value="F:manganese ion transmembrane transporter activity"/>
    <property type="evidence" value="ECO:0007669"/>
    <property type="project" value="TreeGrafter"/>
</dbReference>
<evidence type="ECO:0000256" key="1">
    <source>
        <dbReference type="ARBA" id="ARBA00004141"/>
    </source>
</evidence>